<dbReference type="GO" id="GO:0003677">
    <property type="term" value="F:DNA binding"/>
    <property type="evidence" value="ECO:0007669"/>
    <property type="project" value="InterPro"/>
</dbReference>
<dbReference type="EMBL" id="WUEY01000018">
    <property type="protein sequence ID" value="NEI73381.1"/>
    <property type="molecule type" value="Genomic_DNA"/>
</dbReference>
<sequence length="311" mass="33498">MAIPDYQSLMLPVLRLAAEGETRVPDAAETLADQLGLSVKEREELLPSGRQRIFHNRIHWAKFYMTKAGLIDSPARGRFLASQAGKELLATNPVGINVDTLKTYPAFAEFYASSTSGAGSTDAASVGAGESIDATTSATPEEQIDAAQAVLHQALKTDLLQRILAQSPAFFERAIVDLLVGMGYGGSHENAARRLGKSGDGGIDGVIDEDRLGLDRIYVQAKRYASHVSVGRPEVQGFLGSLVGVGAAKGVFVTTSSFSAPAIEFVRHLPQRIVLIDGDRFADLMIEHSVGVRIARTVEVKRLDEDFFVEE</sequence>
<evidence type="ECO:0000259" key="1">
    <source>
        <dbReference type="Pfam" id="PF04471"/>
    </source>
</evidence>
<evidence type="ECO:0000259" key="2">
    <source>
        <dbReference type="Pfam" id="PF14338"/>
    </source>
</evidence>
<dbReference type="AlphaFoldDB" id="A0A6L9UDE3"/>
<gene>
    <name evidence="3" type="ORF">GR212_27895</name>
</gene>
<feature type="domain" description="Restriction endonuclease type IV Mrr" evidence="1">
    <location>
        <begin position="165"/>
        <end position="285"/>
    </location>
</feature>
<dbReference type="PANTHER" id="PTHR30015:SF7">
    <property type="entry name" value="TYPE IV METHYL-DIRECTED RESTRICTION ENZYME ECOKMRR"/>
    <property type="match status" value="1"/>
</dbReference>
<dbReference type="Gene3D" id="3.40.1350.10">
    <property type="match status" value="1"/>
</dbReference>
<dbReference type="Proteomes" id="UP000483035">
    <property type="component" value="Unassembled WGS sequence"/>
</dbReference>
<dbReference type="Pfam" id="PF04471">
    <property type="entry name" value="Mrr_cat"/>
    <property type="match status" value="1"/>
</dbReference>
<dbReference type="RefSeq" id="WP_163991659.1">
    <property type="nucleotide sequence ID" value="NZ_WUEY01000018.1"/>
</dbReference>
<accession>A0A6L9UDE3</accession>
<dbReference type="InterPro" id="IPR025745">
    <property type="entry name" value="Mrr-like_N_dom"/>
</dbReference>
<proteinExistence type="predicted"/>
<organism evidence="3 4">
    <name type="scientific">Rhizobium lusitanum</name>
    <dbReference type="NCBI Taxonomy" id="293958"/>
    <lineage>
        <taxon>Bacteria</taxon>
        <taxon>Pseudomonadati</taxon>
        <taxon>Pseudomonadota</taxon>
        <taxon>Alphaproteobacteria</taxon>
        <taxon>Hyphomicrobiales</taxon>
        <taxon>Rhizobiaceae</taxon>
        <taxon>Rhizobium/Agrobacterium group</taxon>
        <taxon>Rhizobium</taxon>
    </lineage>
</organism>
<keyword evidence="3" id="KW-0255">Endonuclease</keyword>
<keyword evidence="3" id="KW-0378">Hydrolase</keyword>
<dbReference type="InterPro" id="IPR011856">
    <property type="entry name" value="tRNA_endonuc-like_dom_sf"/>
</dbReference>
<dbReference type="GO" id="GO:0009307">
    <property type="term" value="P:DNA restriction-modification system"/>
    <property type="evidence" value="ECO:0007669"/>
    <property type="project" value="InterPro"/>
</dbReference>
<dbReference type="InterPro" id="IPR007560">
    <property type="entry name" value="Restrct_endonuc_IV_Mrr"/>
</dbReference>
<dbReference type="InterPro" id="IPR052906">
    <property type="entry name" value="Type_IV_Methyl-Rstrct_Enzyme"/>
</dbReference>
<dbReference type="Pfam" id="PF14338">
    <property type="entry name" value="Mrr_N"/>
    <property type="match status" value="1"/>
</dbReference>
<feature type="domain" description="Restriction system protein Mrr-like N-terminal" evidence="2">
    <location>
        <begin position="6"/>
        <end position="90"/>
    </location>
</feature>
<keyword evidence="3" id="KW-0540">Nuclease</keyword>
<reference evidence="3 4" key="1">
    <citation type="submission" date="2019-12" db="EMBL/GenBank/DDBJ databases">
        <title>Rhizobium genotypes associated with high levels of biological nitrogen fixation by grain legumes in a temperate-maritime cropping system.</title>
        <authorList>
            <person name="Maluk M."/>
            <person name="Francesc Ferrando Molina F."/>
            <person name="Lopez Del Egido L."/>
            <person name="Lafos M."/>
            <person name="Langarica-Fuentes A."/>
            <person name="Gebre Yohannes G."/>
            <person name="Young M.W."/>
            <person name="Martin P."/>
            <person name="Gantlett R."/>
            <person name="Kenicer G."/>
            <person name="Hawes C."/>
            <person name="Begg G.S."/>
            <person name="Quilliam R.S."/>
            <person name="Squire G.R."/>
            <person name="Poole P.S."/>
            <person name="Young P.W."/>
            <person name="Iannetta P.M."/>
            <person name="James E.K."/>
        </authorList>
    </citation>
    <scope>NUCLEOTIDE SEQUENCE [LARGE SCALE GENOMIC DNA]</scope>
    <source>
        <strain evidence="3 4">JHI1118</strain>
    </source>
</reference>
<dbReference type="GO" id="GO:0015666">
    <property type="term" value="F:restriction endodeoxyribonuclease activity"/>
    <property type="evidence" value="ECO:0007669"/>
    <property type="project" value="TreeGrafter"/>
</dbReference>
<evidence type="ECO:0000313" key="4">
    <source>
        <dbReference type="Proteomes" id="UP000483035"/>
    </source>
</evidence>
<dbReference type="PANTHER" id="PTHR30015">
    <property type="entry name" value="MRR RESTRICTION SYSTEM PROTEIN"/>
    <property type="match status" value="1"/>
</dbReference>
<comment type="caution">
    <text evidence="3">The sequence shown here is derived from an EMBL/GenBank/DDBJ whole genome shotgun (WGS) entry which is preliminary data.</text>
</comment>
<evidence type="ECO:0000313" key="3">
    <source>
        <dbReference type="EMBL" id="NEI73381.1"/>
    </source>
</evidence>
<protein>
    <submittedName>
        <fullName evidence="3">Restriction endonuclease</fullName>
    </submittedName>
</protein>
<dbReference type="InterPro" id="IPR011335">
    <property type="entry name" value="Restrct_endonuc-II-like"/>
</dbReference>
<dbReference type="SUPFAM" id="SSF52980">
    <property type="entry name" value="Restriction endonuclease-like"/>
    <property type="match status" value="1"/>
</dbReference>
<name>A0A6L9UDE3_9HYPH</name>